<organism evidence="11 12">
    <name type="scientific">Gnathostoma spinigerum</name>
    <dbReference type="NCBI Taxonomy" id="75299"/>
    <lineage>
        <taxon>Eukaryota</taxon>
        <taxon>Metazoa</taxon>
        <taxon>Ecdysozoa</taxon>
        <taxon>Nematoda</taxon>
        <taxon>Chromadorea</taxon>
        <taxon>Rhabditida</taxon>
        <taxon>Spirurina</taxon>
        <taxon>Gnathostomatomorpha</taxon>
        <taxon>Gnathostomatoidea</taxon>
        <taxon>Gnathostomatidae</taxon>
        <taxon>Gnathostoma</taxon>
    </lineage>
</organism>
<comment type="caution">
    <text evidence="11">The sequence shown here is derived from an EMBL/GenBank/DDBJ whole genome shotgun (WGS) entry which is preliminary data.</text>
</comment>
<keyword evidence="12" id="KW-1185">Reference proteome</keyword>
<dbReference type="Proteomes" id="UP001608902">
    <property type="component" value="Unassembled WGS sequence"/>
</dbReference>
<keyword evidence="5" id="KW-0813">Transport</keyword>
<evidence type="ECO:0000256" key="2">
    <source>
        <dbReference type="ARBA" id="ARBA00004443"/>
    </source>
</evidence>
<evidence type="ECO:0000256" key="6">
    <source>
        <dbReference type="ARBA" id="ARBA00022660"/>
    </source>
</evidence>
<name>A0ABD6ESY7_9BILA</name>
<keyword evidence="8" id="KW-0249">Electron transport</keyword>
<dbReference type="PANTHER" id="PTHR12653">
    <property type="entry name" value="NADH-UBIQUINONE OXIDOREDUCTASE 13 KD-B SUBUNIT"/>
    <property type="match status" value="1"/>
</dbReference>
<evidence type="ECO:0000256" key="9">
    <source>
        <dbReference type="ARBA" id="ARBA00023128"/>
    </source>
</evidence>
<keyword evidence="6" id="KW-0679">Respiratory chain</keyword>
<protein>
    <submittedName>
        <fullName evidence="11">Uncharacterized protein</fullName>
    </submittedName>
</protein>
<comment type="subcellular location">
    <subcellularLocation>
        <location evidence="2">Mitochondrion inner membrane</location>
        <topology evidence="2">Peripheral membrane protein</topology>
        <orientation evidence="2">Matrix side</orientation>
    </subcellularLocation>
</comment>
<dbReference type="InterPro" id="IPR006806">
    <property type="entry name" value="NDUFA5"/>
</dbReference>
<comment type="similarity">
    <text evidence="3">Belongs to the complex I NDUFA5 subunit family.</text>
</comment>
<evidence type="ECO:0000256" key="3">
    <source>
        <dbReference type="ARBA" id="ARBA00010261"/>
    </source>
</evidence>
<evidence type="ECO:0000313" key="11">
    <source>
        <dbReference type="EMBL" id="MFH4982971.1"/>
    </source>
</evidence>
<accession>A0ABD6ESY7</accession>
<keyword evidence="9" id="KW-0496">Mitochondrion</keyword>
<keyword evidence="10" id="KW-0472">Membrane</keyword>
<dbReference type="Pfam" id="PF04716">
    <property type="entry name" value="ETC_C1_NDUFA5"/>
    <property type="match status" value="1"/>
</dbReference>
<comment type="function">
    <text evidence="1">Accessory subunit of the mitochondrial membrane respiratory chain NADH dehydrogenase (Complex I), that is believed not to be involved in catalysis. Complex I functions in the transfer of electrons from NADH to the respiratory chain. The immediate electron acceptor for the enzyme is believed to be ubiquinone.</text>
</comment>
<evidence type="ECO:0000256" key="4">
    <source>
        <dbReference type="ARBA" id="ARBA00011533"/>
    </source>
</evidence>
<evidence type="ECO:0000256" key="8">
    <source>
        <dbReference type="ARBA" id="ARBA00022982"/>
    </source>
</evidence>
<dbReference type="PANTHER" id="PTHR12653:SF0">
    <property type="entry name" value="NADH DEHYDROGENASE [UBIQUINONE] 1 ALPHA SUBCOMPLEX SUBUNIT 5"/>
    <property type="match status" value="1"/>
</dbReference>
<dbReference type="EMBL" id="JBGFUD010010652">
    <property type="protein sequence ID" value="MFH4982971.1"/>
    <property type="molecule type" value="Genomic_DNA"/>
</dbReference>
<reference evidence="11 12" key="1">
    <citation type="submission" date="2024-08" db="EMBL/GenBank/DDBJ databases">
        <title>Gnathostoma spinigerum genome.</title>
        <authorList>
            <person name="Gonzalez-Bertolin B."/>
            <person name="Monzon S."/>
            <person name="Zaballos A."/>
            <person name="Jimenez P."/>
            <person name="Dekumyoy P."/>
            <person name="Varona S."/>
            <person name="Cuesta I."/>
            <person name="Sumanam S."/>
            <person name="Adisakwattana P."/>
            <person name="Gasser R.B."/>
            <person name="Hernandez-Gonzalez A."/>
            <person name="Young N.D."/>
            <person name="Perteguer M.J."/>
        </authorList>
    </citation>
    <scope>NUCLEOTIDE SEQUENCE [LARGE SCALE GENOMIC DNA]</scope>
    <source>
        <strain evidence="11">AL3</strain>
        <tissue evidence="11">Liver</tissue>
    </source>
</reference>
<dbReference type="AlphaFoldDB" id="A0ABD6ESY7"/>
<keyword evidence="7" id="KW-0999">Mitochondrion inner membrane</keyword>
<gene>
    <name evidence="11" type="ORF">AB6A40_009680</name>
</gene>
<proteinExistence type="inferred from homology"/>
<evidence type="ECO:0000256" key="10">
    <source>
        <dbReference type="ARBA" id="ARBA00023136"/>
    </source>
</evidence>
<evidence type="ECO:0000256" key="1">
    <source>
        <dbReference type="ARBA" id="ARBA00003195"/>
    </source>
</evidence>
<evidence type="ECO:0000313" key="12">
    <source>
        <dbReference type="Proteomes" id="UP001608902"/>
    </source>
</evidence>
<evidence type="ECO:0000256" key="7">
    <source>
        <dbReference type="ARBA" id="ARBA00022792"/>
    </source>
</evidence>
<evidence type="ECO:0000256" key="5">
    <source>
        <dbReference type="ARBA" id="ARBA00022448"/>
    </source>
</evidence>
<sequence length="209" mass="24341">MIKQRYADPSPNYYVNILLDLANMRLYTAYISKCYRPAHLYGAWKRNFQPMASFRRCISLQTLAQPSVASFVQCRFMYQNPYINRYKMKSKVSPDFHKQTTGLTGLFVNEHPHRSLSVVYGRILRALQQIPANAAYRKYTEQVIKRRLALVEEEPNIQALEEKIGMGQLEEVVAQAENELRTVRAIIDSKAWEPLVEEAPEGQWKWPVV</sequence>
<comment type="subunit">
    <text evidence="4">Complex I is composed of 45 different subunits.</text>
</comment>
<dbReference type="GO" id="GO:0005743">
    <property type="term" value="C:mitochondrial inner membrane"/>
    <property type="evidence" value="ECO:0007669"/>
    <property type="project" value="UniProtKB-SubCell"/>
</dbReference>